<evidence type="ECO:0000256" key="1">
    <source>
        <dbReference type="SAM" id="MobiDB-lite"/>
    </source>
</evidence>
<dbReference type="OrthoDB" id="9348951at2759"/>
<dbReference type="STRING" id="372326.A0A1V4KHM1"/>
<proteinExistence type="predicted"/>
<comment type="caution">
    <text evidence="3">The sequence shown here is derived from an EMBL/GenBank/DDBJ whole genome shotgun (WGS) entry which is preliminary data.</text>
</comment>
<dbReference type="GO" id="GO:0003682">
    <property type="term" value="F:chromatin binding"/>
    <property type="evidence" value="ECO:0007669"/>
    <property type="project" value="TreeGrafter"/>
</dbReference>
<feature type="region of interest" description="Disordered" evidence="1">
    <location>
        <begin position="48"/>
        <end position="87"/>
    </location>
</feature>
<dbReference type="Proteomes" id="UP000190648">
    <property type="component" value="Unassembled WGS sequence"/>
</dbReference>
<keyword evidence="4" id="KW-1185">Reference proteome</keyword>
<evidence type="ECO:0000313" key="3">
    <source>
        <dbReference type="EMBL" id="OPJ83317.1"/>
    </source>
</evidence>
<dbReference type="GO" id="GO:0042975">
    <property type="term" value="F:peroxisome proliferator activated receptor binding"/>
    <property type="evidence" value="ECO:0007669"/>
    <property type="project" value="TreeGrafter"/>
</dbReference>
<dbReference type="PANTHER" id="PTHR13578">
    <property type="entry name" value="ADDITIONAL SEX COMBS LIKE PROTEIN ASXL"/>
    <property type="match status" value="1"/>
</dbReference>
<name>A0A1V4KHM1_PATFA</name>
<dbReference type="PANTHER" id="PTHR13578:SF11">
    <property type="entry name" value="POLYCOMB GROUP PROTEIN ASXL2-RELATED"/>
    <property type="match status" value="1"/>
</dbReference>
<evidence type="ECO:0000259" key="2">
    <source>
        <dbReference type="Pfam" id="PF13919"/>
    </source>
</evidence>
<dbReference type="Pfam" id="PF13919">
    <property type="entry name" value="ASXH"/>
    <property type="match status" value="1"/>
</dbReference>
<feature type="compositionally biased region" description="Low complexity" evidence="1">
    <location>
        <begin position="56"/>
        <end position="69"/>
    </location>
</feature>
<dbReference type="GO" id="GO:0045944">
    <property type="term" value="P:positive regulation of transcription by RNA polymerase II"/>
    <property type="evidence" value="ECO:0007669"/>
    <property type="project" value="TreeGrafter"/>
</dbReference>
<dbReference type="AlphaFoldDB" id="A0A1V4KHM1"/>
<dbReference type="InterPro" id="IPR024811">
    <property type="entry name" value="ASX/ASX-like"/>
</dbReference>
<accession>A0A1V4KHM1</accession>
<organism evidence="3 4">
    <name type="scientific">Patagioenas fasciata monilis</name>
    <dbReference type="NCBI Taxonomy" id="372326"/>
    <lineage>
        <taxon>Eukaryota</taxon>
        <taxon>Metazoa</taxon>
        <taxon>Chordata</taxon>
        <taxon>Craniata</taxon>
        <taxon>Vertebrata</taxon>
        <taxon>Euteleostomi</taxon>
        <taxon>Archelosauria</taxon>
        <taxon>Archosauria</taxon>
        <taxon>Dinosauria</taxon>
        <taxon>Saurischia</taxon>
        <taxon>Theropoda</taxon>
        <taxon>Coelurosauria</taxon>
        <taxon>Aves</taxon>
        <taxon>Neognathae</taxon>
        <taxon>Neoaves</taxon>
        <taxon>Columbimorphae</taxon>
        <taxon>Columbiformes</taxon>
        <taxon>Columbidae</taxon>
        <taxon>Patagioenas</taxon>
    </lineage>
</organism>
<dbReference type="GO" id="GO:0009887">
    <property type="term" value="P:animal organ morphogenesis"/>
    <property type="evidence" value="ECO:0007669"/>
    <property type="project" value="TreeGrafter"/>
</dbReference>
<gene>
    <name evidence="3" type="ORF">AV530_004169</name>
</gene>
<protein>
    <recommendedName>
        <fullName evidence="2">ASX DEUBAD domain-containing protein</fullName>
    </recommendedName>
</protein>
<feature type="domain" description="ASX DEUBAD" evidence="2">
    <location>
        <begin position="92"/>
        <end position="147"/>
    </location>
</feature>
<sequence length="166" mass="18226">MSPYAVAQPGELCCLRGCAGRTEMTDGAHFTGAFRDPCSPALAVAPWDAKQPDGRSSSPHNSTSSSSPSVKLENSLPGLGKKPFQRSDRLHARQLKRTKCAEIDVETPDSILVNTNLRALINKHTFSVLPAECQQRLLLLLPEVDRQVRQAWLCVSWLTPFLLCTV</sequence>
<reference evidence="3 4" key="1">
    <citation type="submission" date="2016-02" db="EMBL/GenBank/DDBJ databases">
        <title>Band-tailed pigeon sequencing and assembly.</title>
        <authorList>
            <person name="Soares A.E."/>
            <person name="Novak B.J."/>
            <person name="Rice E.S."/>
            <person name="O'Connell B."/>
            <person name="Chang D."/>
            <person name="Weber S."/>
            <person name="Shapiro B."/>
        </authorList>
    </citation>
    <scope>NUCLEOTIDE SEQUENCE [LARGE SCALE GENOMIC DNA]</scope>
    <source>
        <strain evidence="3">BTP2013</strain>
        <tissue evidence="3">Blood</tissue>
    </source>
</reference>
<dbReference type="InterPro" id="IPR028020">
    <property type="entry name" value="ASX_DEUBAD_dom"/>
</dbReference>
<dbReference type="EMBL" id="LSYS01003187">
    <property type="protein sequence ID" value="OPJ83317.1"/>
    <property type="molecule type" value="Genomic_DNA"/>
</dbReference>
<evidence type="ECO:0000313" key="4">
    <source>
        <dbReference type="Proteomes" id="UP000190648"/>
    </source>
</evidence>
<dbReference type="GO" id="GO:0035517">
    <property type="term" value="C:PR-DUB complex"/>
    <property type="evidence" value="ECO:0007669"/>
    <property type="project" value="TreeGrafter"/>
</dbReference>